<keyword evidence="2" id="KW-1185">Reference proteome</keyword>
<dbReference type="PANTHER" id="PTHR33939">
    <property type="entry name" value="PROTEIN CBG22215"/>
    <property type="match status" value="1"/>
</dbReference>
<dbReference type="PANTHER" id="PTHR33939:SF1">
    <property type="entry name" value="DUF4371 DOMAIN-CONTAINING PROTEIN"/>
    <property type="match status" value="1"/>
</dbReference>
<evidence type="ECO:0000313" key="1">
    <source>
        <dbReference type="EMBL" id="VVC34101.1"/>
    </source>
</evidence>
<protein>
    <submittedName>
        <fullName evidence="1">Uncharacterized protein</fullName>
    </submittedName>
</protein>
<dbReference type="InterPro" id="IPR036397">
    <property type="entry name" value="RNaseH_sf"/>
</dbReference>
<organism evidence="1 2">
    <name type="scientific">Cinara cedri</name>
    <dbReference type="NCBI Taxonomy" id="506608"/>
    <lineage>
        <taxon>Eukaryota</taxon>
        <taxon>Metazoa</taxon>
        <taxon>Ecdysozoa</taxon>
        <taxon>Arthropoda</taxon>
        <taxon>Hexapoda</taxon>
        <taxon>Insecta</taxon>
        <taxon>Pterygota</taxon>
        <taxon>Neoptera</taxon>
        <taxon>Paraneoptera</taxon>
        <taxon>Hemiptera</taxon>
        <taxon>Sternorrhyncha</taxon>
        <taxon>Aphidomorpha</taxon>
        <taxon>Aphidoidea</taxon>
        <taxon>Aphididae</taxon>
        <taxon>Lachninae</taxon>
        <taxon>Cinara</taxon>
    </lineage>
</organism>
<dbReference type="Gene3D" id="3.30.420.10">
    <property type="entry name" value="Ribonuclease H-like superfamily/Ribonuclease H"/>
    <property type="match status" value="1"/>
</dbReference>
<proteinExistence type="predicted"/>
<gene>
    <name evidence="1" type="ORF">CINCED_3A015520</name>
</gene>
<accession>A0A5E4MP87</accession>
<dbReference type="OrthoDB" id="6618660at2759"/>
<evidence type="ECO:0000313" key="2">
    <source>
        <dbReference type="Proteomes" id="UP000325440"/>
    </source>
</evidence>
<dbReference type="EMBL" id="CABPRJ010000983">
    <property type="protein sequence ID" value="VVC34101.1"/>
    <property type="molecule type" value="Genomic_DNA"/>
</dbReference>
<name>A0A5E4MP87_9HEMI</name>
<dbReference type="AlphaFoldDB" id="A0A5E4MP87"/>
<reference evidence="1 2" key="1">
    <citation type="submission" date="2019-08" db="EMBL/GenBank/DDBJ databases">
        <authorList>
            <person name="Alioto T."/>
            <person name="Alioto T."/>
            <person name="Gomez Garrido J."/>
        </authorList>
    </citation>
    <scope>NUCLEOTIDE SEQUENCE [LARGE SCALE GENOMIC DNA]</scope>
</reference>
<sequence>MRKSQIEEKNYKLDEIALQMGHEVLRIPLNHCQYNPIELIWAQVKGKVAEKNNTFKIVDVEVLVNSALDTVTTEDWAKCDDRASLFSSRNIVSALGIHCNLSCS</sequence>
<dbReference type="GO" id="GO:0003676">
    <property type="term" value="F:nucleic acid binding"/>
    <property type="evidence" value="ECO:0007669"/>
    <property type="project" value="InterPro"/>
</dbReference>
<dbReference type="Proteomes" id="UP000325440">
    <property type="component" value="Unassembled WGS sequence"/>
</dbReference>